<dbReference type="EMBL" id="FNIX01000002">
    <property type="protein sequence ID" value="SDO30248.1"/>
    <property type="molecule type" value="Genomic_DNA"/>
</dbReference>
<dbReference type="Proteomes" id="UP000199691">
    <property type="component" value="Unassembled WGS sequence"/>
</dbReference>
<evidence type="ECO:0000313" key="3">
    <source>
        <dbReference type="Proteomes" id="UP000199691"/>
    </source>
</evidence>
<proteinExistence type="predicted"/>
<feature type="transmembrane region" description="Helical" evidence="1">
    <location>
        <begin position="122"/>
        <end position="139"/>
    </location>
</feature>
<keyword evidence="3" id="KW-1185">Reference proteome</keyword>
<dbReference type="OrthoDB" id="3396149at2"/>
<keyword evidence="1" id="KW-1133">Transmembrane helix</keyword>
<name>A0A1H0IFR6_9PSEU</name>
<dbReference type="RefSeq" id="WP_090096155.1">
    <property type="nucleotide sequence ID" value="NZ_FNIX01000002.1"/>
</dbReference>
<feature type="transmembrane region" description="Helical" evidence="1">
    <location>
        <begin position="89"/>
        <end position="110"/>
    </location>
</feature>
<protein>
    <submittedName>
        <fullName evidence="2">Uncharacterized protein</fullName>
    </submittedName>
</protein>
<evidence type="ECO:0000256" key="1">
    <source>
        <dbReference type="SAM" id="Phobius"/>
    </source>
</evidence>
<dbReference type="AlphaFoldDB" id="A0A1H0IFR6"/>
<gene>
    <name evidence="2" type="ORF">SAMN05421507_10286</name>
</gene>
<organism evidence="2 3">
    <name type="scientific">Lentzea jiangxiensis</name>
    <dbReference type="NCBI Taxonomy" id="641025"/>
    <lineage>
        <taxon>Bacteria</taxon>
        <taxon>Bacillati</taxon>
        <taxon>Actinomycetota</taxon>
        <taxon>Actinomycetes</taxon>
        <taxon>Pseudonocardiales</taxon>
        <taxon>Pseudonocardiaceae</taxon>
        <taxon>Lentzea</taxon>
    </lineage>
</organism>
<sequence>MIDPHARRRWPAYTLALLFLGYAAGKAVFAAQSRLGFPGGPPVSEAETEAYLLDPALAQWFATASGLMGAVIALATVTEWGLRTVPRPLMLVVLTGLALAVLGGAGIMVLDGFIGLGVGWRWYHGLLGLAVGALCVEMLRSYVKATNRVAA</sequence>
<feature type="transmembrane region" description="Helical" evidence="1">
    <location>
        <begin position="57"/>
        <end position="77"/>
    </location>
</feature>
<keyword evidence="1" id="KW-0472">Membrane</keyword>
<reference evidence="3" key="1">
    <citation type="submission" date="2016-10" db="EMBL/GenBank/DDBJ databases">
        <authorList>
            <person name="Varghese N."/>
            <person name="Submissions S."/>
        </authorList>
    </citation>
    <scope>NUCLEOTIDE SEQUENCE [LARGE SCALE GENOMIC DNA]</scope>
    <source>
        <strain evidence="3">CGMCC 4.6609</strain>
    </source>
</reference>
<keyword evidence="1" id="KW-0812">Transmembrane</keyword>
<evidence type="ECO:0000313" key="2">
    <source>
        <dbReference type="EMBL" id="SDO30248.1"/>
    </source>
</evidence>
<accession>A0A1H0IFR6</accession>